<evidence type="ECO:0000256" key="2">
    <source>
        <dbReference type="ARBA" id="ARBA00022801"/>
    </source>
</evidence>
<evidence type="ECO:0000256" key="3">
    <source>
        <dbReference type="ARBA" id="ARBA00022806"/>
    </source>
</evidence>
<reference key="2">
    <citation type="submission" date="2011-03" db="EMBL/GenBank/DDBJ databases">
        <title>Complete Genome Sequence of a beneficial plant roots-associated bacterium Pseudomonas brassicacearum.</title>
        <authorList>
            <person name="Ortet P."/>
            <person name="Barakat M."/>
            <person name="Lalaouna D."/>
            <person name="Fochesato S."/>
            <person name="Barbe V."/>
            <person name="Santaella C."/>
            <person name="Heulin T."/>
            <person name="Achouak W."/>
        </authorList>
    </citation>
    <scope>NUCLEOTIDE SEQUENCE</scope>
    <source>
        <strain>NFM421</strain>
    </source>
</reference>
<evidence type="ECO:0000313" key="8">
    <source>
        <dbReference type="EMBL" id="AEA66909.1"/>
    </source>
</evidence>
<dbReference type="GO" id="GO:0003677">
    <property type="term" value="F:DNA binding"/>
    <property type="evidence" value="ECO:0007669"/>
    <property type="project" value="InterPro"/>
</dbReference>
<evidence type="ECO:0000256" key="6">
    <source>
        <dbReference type="PROSITE-ProRule" id="PRU00560"/>
    </source>
</evidence>
<keyword evidence="4 6" id="KW-0067">ATP-binding</keyword>
<dbReference type="Gene3D" id="3.40.50.300">
    <property type="entry name" value="P-loop containing nucleotide triphosphate hydrolases"/>
    <property type="match status" value="2"/>
</dbReference>
<dbReference type="HOGENOM" id="CLU_027270_0_0_6"/>
<dbReference type="PANTHER" id="PTHR11070">
    <property type="entry name" value="UVRD / RECB / PCRA DNA HELICASE FAMILY MEMBER"/>
    <property type="match status" value="1"/>
</dbReference>
<dbReference type="GO" id="GO:0043138">
    <property type="term" value="F:3'-5' DNA helicase activity"/>
    <property type="evidence" value="ECO:0007669"/>
    <property type="project" value="TreeGrafter"/>
</dbReference>
<dbReference type="GO" id="GO:0005524">
    <property type="term" value="F:ATP binding"/>
    <property type="evidence" value="ECO:0007669"/>
    <property type="project" value="UniProtKB-UniRule"/>
</dbReference>
<dbReference type="InterPro" id="IPR027417">
    <property type="entry name" value="P-loop_NTPase"/>
</dbReference>
<dbReference type="KEGG" id="pba:PSEBR_a747"/>
<evidence type="ECO:0000256" key="1">
    <source>
        <dbReference type="ARBA" id="ARBA00022741"/>
    </source>
</evidence>
<dbReference type="EMBL" id="CP002585">
    <property type="protein sequence ID" value="AEA66909.1"/>
    <property type="molecule type" value="Genomic_DNA"/>
</dbReference>
<dbReference type="RefSeq" id="WP_013692242.1">
    <property type="nucleotide sequence ID" value="NC_015379.1"/>
</dbReference>
<feature type="binding site" evidence="6">
    <location>
        <begin position="37"/>
        <end position="44"/>
    </location>
    <ligand>
        <name>ATP</name>
        <dbReference type="ChEBI" id="CHEBI:30616"/>
    </ligand>
</feature>
<keyword evidence="3 6" id="KW-0347">Helicase</keyword>
<evidence type="ECO:0000256" key="4">
    <source>
        <dbReference type="ARBA" id="ARBA00022840"/>
    </source>
</evidence>
<dbReference type="Proteomes" id="UP000006692">
    <property type="component" value="Chromosome"/>
</dbReference>
<keyword evidence="1 6" id="KW-0547">Nucleotide-binding</keyword>
<gene>
    <name evidence="8" type="ORF">PSEBR_a747</name>
</gene>
<evidence type="ECO:0000259" key="7">
    <source>
        <dbReference type="PROSITE" id="PS51198"/>
    </source>
</evidence>
<dbReference type="InterPro" id="IPR014016">
    <property type="entry name" value="UvrD-like_ATP-bd"/>
</dbReference>
<proteinExistence type="predicted"/>
<organism evidence="8 9">
    <name type="scientific">Pseudomonas brassicacearum (strain NFM421)</name>
    <dbReference type="NCBI Taxonomy" id="994484"/>
    <lineage>
        <taxon>Bacteria</taxon>
        <taxon>Pseudomonadati</taxon>
        <taxon>Pseudomonadota</taxon>
        <taxon>Gammaproteobacteria</taxon>
        <taxon>Pseudomonadales</taxon>
        <taxon>Pseudomonadaceae</taxon>
        <taxon>Pseudomonas</taxon>
    </lineage>
</organism>
<dbReference type="PANTHER" id="PTHR11070:SF2">
    <property type="entry name" value="ATP-DEPENDENT DNA HELICASE SRS2"/>
    <property type="match status" value="1"/>
</dbReference>
<evidence type="ECO:0000313" key="9">
    <source>
        <dbReference type="Proteomes" id="UP000006692"/>
    </source>
</evidence>
<name>F2K833_PSEBN</name>
<protein>
    <recommendedName>
        <fullName evidence="5">DNA 3'-5' helicase II</fullName>
    </recommendedName>
</protein>
<sequence length="624" mass="69477">MISLDAVVSNDDVDDAVDVEISRCLNLDDPQSFFLFAGAGSGKTRSLVTALKKVQIDFGSRLRFKGQRVGVITYTNAASEEIERRLAFDPTIEVSTIHSFAWSLIEGLNRDIREWLRLDLAADIEKLNKDEAKGRAGTKASATRLSKIASKTKRLANLDSVKRFVYSPTGENRGRDSLNHSEVIQLTSHFLSSKPAMQSILVGRFPLLLIDESQDTNKNLIDALFAVQSTHKARFALGLLGDMMQRIYSDGKEGLGQNLPGDWATPTKQMNHRCPRRVVSLINKVREATDKQQQKWRSDSAEGCIRLYILPSETSDKQAAEKAIGEHMAKVSADDNWNDLKTCKTLTLEHRMAARRMGFLEMFVPLYEVESWRPNFLDGSLPIVRFFSEEVLPLIQAKKREDRFGIARIAREHSPLLSVDALRAGDNSQSQLQLVASSIDQLMSLWVDGADPSLAEVLRNVAATKLFPIPELLQPNAYRDKALDAVEPAVDGVDADRQSERAAAIDAFLEAPFSQIEPFANYVSGKAHFDTHQGVKGLQFDRVMVIMDDEEARGFMFKYENLFGGKGVGDPSVESTRRLFYVTCSRAMQSLALVAYTSSPGRVSKFAINEGWFSADEIVTDIGL</sequence>
<dbReference type="AlphaFoldDB" id="F2K833"/>
<keyword evidence="2 6" id="KW-0378">Hydrolase</keyword>
<reference evidence="8 9" key="1">
    <citation type="journal article" date="2011" name="J. Bacteriol.">
        <title>Complete genome sequence of a beneficial plant root-associated bacterium, Pseudomonas brassicacearum.</title>
        <authorList>
            <person name="Ortet P."/>
            <person name="Barakat M."/>
            <person name="Lalaouna D."/>
            <person name="Fochesato S."/>
            <person name="Barbe V."/>
            <person name="Vacherie B."/>
            <person name="Santaella C."/>
            <person name="Heulin T."/>
            <person name="Achouak W."/>
        </authorList>
    </citation>
    <scope>NUCLEOTIDE SEQUENCE [LARGE SCALE GENOMIC DNA]</scope>
    <source>
        <strain evidence="8 9">NFM421</strain>
    </source>
</reference>
<dbReference type="PROSITE" id="PS51198">
    <property type="entry name" value="UVRD_HELICASE_ATP_BIND"/>
    <property type="match status" value="1"/>
</dbReference>
<dbReference type="InterPro" id="IPR000212">
    <property type="entry name" value="DNA_helicase_UvrD/REP"/>
</dbReference>
<dbReference type="GO" id="GO:0016787">
    <property type="term" value="F:hydrolase activity"/>
    <property type="evidence" value="ECO:0007669"/>
    <property type="project" value="UniProtKB-UniRule"/>
</dbReference>
<dbReference type="STRING" id="994484.PSEBR_a747"/>
<evidence type="ECO:0000256" key="5">
    <source>
        <dbReference type="ARBA" id="ARBA00034923"/>
    </source>
</evidence>
<dbReference type="SUPFAM" id="SSF52540">
    <property type="entry name" value="P-loop containing nucleoside triphosphate hydrolases"/>
    <property type="match status" value="1"/>
</dbReference>
<accession>F2K833</accession>
<dbReference type="Pfam" id="PF00580">
    <property type="entry name" value="UvrD-helicase"/>
    <property type="match status" value="1"/>
</dbReference>
<feature type="domain" description="UvrD-like helicase ATP-binding" evidence="7">
    <location>
        <begin position="16"/>
        <end position="299"/>
    </location>
</feature>
<dbReference type="GO" id="GO:0000725">
    <property type="term" value="P:recombinational repair"/>
    <property type="evidence" value="ECO:0007669"/>
    <property type="project" value="TreeGrafter"/>
</dbReference>